<reference evidence="1" key="1">
    <citation type="submission" date="2016-01" db="EMBL/GenBank/DDBJ databases">
        <title>Reference transcriptome for the parasite Schistocephalus solidus: insights into the molecular evolution of parasitism.</title>
        <authorList>
            <person name="Hebert F.O."/>
            <person name="Grambauer S."/>
            <person name="Barber I."/>
            <person name="Landry C.R."/>
            <person name="Aubin-Horth N."/>
        </authorList>
    </citation>
    <scope>NUCLEOTIDE SEQUENCE</scope>
</reference>
<dbReference type="EMBL" id="GEEE01021852">
    <property type="protein sequence ID" value="JAP41373.1"/>
    <property type="molecule type" value="Transcribed_RNA"/>
</dbReference>
<organism evidence="1">
    <name type="scientific">Schistocephalus solidus</name>
    <name type="common">Tapeworm</name>
    <dbReference type="NCBI Taxonomy" id="70667"/>
    <lineage>
        <taxon>Eukaryota</taxon>
        <taxon>Metazoa</taxon>
        <taxon>Spiralia</taxon>
        <taxon>Lophotrochozoa</taxon>
        <taxon>Platyhelminthes</taxon>
        <taxon>Cestoda</taxon>
        <taxon>Eucestoda</taxon>
        <taxon>Diphyllobothriidea</taxon>
        <taxon>Diphyllobothriidae</taxon>
        <taxon>Schistocephalus</taxon>
    </lineage>
</organism>
<proteinExistence type="predicted"/>
<accession>A0A0X3NPM0</accession>
<sequence length="111" mass="12467">MLTTLFFCHPKVLLVDFQSGCSRVYGTPTEVGSEQPPPCSRENMVHCARTKSFVAPVYCQSIPPMVVLARFCLCDQQGDGGERGSRCNVYYHRPCTCLNDLNYQNSINCKH</sequence>
<protein>
    <submittedName>
        <fullName evidence="1">Uncharacterized protein</fullName>
    </submittedName>
</protein>
<name>A0A0X3NPM0_SCHSO</name>
<evidence type="ECO:0000313" key="1">
    <source>
        <dbReference type="EMBL" id="JAP41373.1"/>
    </source>
</evidence>
<gene>
    <name evidence="1" type="ORF">TR165170</name>
</gene>
<dbReference type="AlphaFoldDB" id="A0A0X3NPM0"/>